<name>A0ABN8Q0L0_9CNID</name>
<keyword evidence="2" id="KW-1185">Reference proteome</keyword>
<dbReference type="EMBL" id="CALNXK010000094">
    <property type="protein sequence ID" value="CAH3152705.1"/>
    <property type="molecule type" value="Genomic_DNA"/>
</dbReference>
<evidence type="ECO:0000313" key="1">
    <source>
        <dbReference type="EMBL" id="CAH3152705.1"/>
    </source>
</evidence>
<organism evidence="1 2">
    <name type="scientific">Porites lobata</name>
    <dbReference type="NCBI Taxonomy" id="104759"/>
    <lineage>
        <taxon>Eukaryota</taxon>
        <taxon>Metazoa</taxon>
        <taxon>Cnidaria</taxon>
        <taxon>Anthozoa</taxon>
        <taxon>Hexacorallia</taxon>
        <taxon>Scleractinia</taxon>
        <taxon>Fungiina</taxon>
        <taxon>Poritidae</taxon>
        <taxon>Porites</taxon>
    </lineage>
</organism>
<sequence>MSSFDTCIQYVCRGYNYLFPRVELSVGRDPSSLTTLPVIPILCHFTILSDYQENVQILYCNDEQAQLYHQLVGTRSSLKTPGNQQGAGAWLSGHISWWWGHHHGIEWWQRL</sequence>
<comment type="caution">
    <text evidence="1">The sequence shown here is derived from an EMBL/GenBank/DDBJ whole genome shotgun (WGS) entry which is preliminary data.</text>
</comment>
<proteinExistence type="predicted"/>
<gene>
    <name evidence="1" type="ORF">PLOB_00049225</name>
</gene>
<protein>
    <submittedName>
        <fullName evidence="1">Uncharacterized protein</fullName>
    </submittedName>
</protein>
<accession>A0ABN8Q0L0</accession>
<dbReference type="Proteomes" id="UP001159405">
    <property type="component" value="Unassembled WGS sequence"/>
</dbReference>
<reference evidence="1 2" key="1">
    <citation type="submission" date="2022-05" db="EMBL/GenBank/DDBJ databases">
        <authorList>
            <consortium name="Genoscope - CEA"/>
            <person name="William W."/>
        </authorList>
    </citation>
    <scope>NUCLEOTIDE SEQUENCE [LARGE SCALE GENOMIC DNA]</scope>
</reference>
<evidence type="ECO:0000313" key="2">
    <source>
        <dbReference type="Proteomes" id="UP001159405"/>
    </source>
</evidence>